<feature type="signal peptide" evidence="1">
    <location>
        <begin position="1"/>
        <end position="24"/>
    </location>
</feature>
<evidence type="ECO:0000313" key="2">
    <source>
        <dbReference type="EMBL" id="KAG0563678.1"/>
    </source>
</evidence>
<keyword evidence="3" id="KW-1185">Reference proteome</keyword>
<organism evidence="2 3">
    <name type="scientific">Ceratodon purpureus</name>
    <name type="common">Fire moss</name>
    <name type="synonym">Dicranum purpureum</name>
    <dbReference type="NCBI Taxonomy" id="3225"/>
    <lineage>
        <taxon>Eukaryota</taxon>
        <taxon>Viridiplantae</taxon>
        <taxon>Streptophyta</taxon>
        <taxon>Embryophyta</taxon>
        <taxon>Bryophyta</taxon>
        <taxon>Bryophytina</taxon>
        <taxon>Bryopsida</taxon>
        <taxon>Dicranidae</taxon>
        <taxon>Pseudoditrichales</taxon>
        <taxon>Ditrichaceae</taxon>
        <taxon>Ceratodon</taxon>
    </lineage>
</organism>
<gene>
    <name evidence="2" type="ORF">KC19_8G050500</name>
</gene>
<evidence type="ECO:0000313" key="3">
    <source>
        <dbReference type="Proteomes" id="UP000822688"/>
    </source>
</evidence>
<dbReference type="EMBL" id="CM026429">
    <property type="protein sequence ID" value="KAG0563678.1"/>
    <property type="molecule type" value="Genomic_DNA"/>
</dbReference>
<evidence type="ECO:0000256" key="1">
    <source>
        <dbReference type="SAM" id="SignalP"/>
    </source>
</evidence>
<dbReference type="Proteomes" id="UP000822688">
    <property type="component" value="Chromosome 8"/>
</dbReference>
<protein>
    <submittedName>
        <fullName evidence="2">Uncharacterized protein</fullName>
    </submittedName>
</protein>
<sequence>MHRWLRIGCFSVWCLFSYPSRLLSLLCLELCDVLRFAIGVEVGKCNS</sequence>
<feature type="chain" id="PRO_5035858652" evidence="1">
    <location>
        <begin position="25"/>
        <end position="47"/>
    </location>
</feature>
<comment type="caution">
    <text evidence="2">The sequence shown here is derived from an EMBL/GenBank/DDBJ whole genome shotgun (WGS) entry which is preliminary data.</text>
</comment>
<name>A0A8T0H0U5_CERPU</name>
<proteinExistence type="predicted"/>
<dbReference type="AlphaFoldDB" id="A0A8T0H0U5"/>
<accession>A0A8T0H0U5</accession>
<reference evidence="2" key="1">
    <citation type="submission" date="2020-06" db="EMBL/GenBank/DDBJ databases">
        <title>WGS assembly of Ceratodon purpureus strain R40.</title>
        <authorList>
            <person name="Carey S.B."/>
            <person name="Jenkins J."/>
            <person name="Shu S."/>
            <person name="Lovell J.T."/>
            <person name="Sreedasyam A."/>
            <person name="Maumus F."/>
            <person name="Tiley G.P."/>
            <person name="Fernandez-Pozo N."/>
            <person name="Barry K."/>
            <person name="Chen C."/>
            <person name="Wang M."/>
            <person name="Lipzen A."/>
            <person name="Daum C."/>
            <person name="Saski C.A."/>
            <person name="Payton A.C."/>
            <person name="Mcbreen J.C."/>
            <person name="Conrad R.E."/>
            <person name="Kollar L.M."/>
            <person name="Olsson S."/>
            <person name="Huttunen S."/>
            <person name="Landis J.B."/>
            <person name="Wickett N.J."/>
            <person name="Johnson M.G."/>
            <person name="Rensing S.A."/>
            <person name="Grimwood J."/>
            <person name="Schmutz J."/>
            <person name="Mcdaniel S.F."/>
        </authorList>
    </citation>
    <scope>NUCLEOTIDE SEQUENCE</scope>
    <source>
        <strain evidence="2">R40</strain>
    </source>
</reference>
<keyword evidence="1" id="KW-0732">Signal</keyword>